<dbReference type="InterPro" id="IPR050631">
    <property type="entry name" value="PheA/TfdB_FAD_monoxygenase"/>
</dbReference>
<dbReference type="InterPro" id="IPR002938">
    <property type="entry name" value="FAD-bd"/>
</dbReference>
<comment type="caution">
    <text evidence="3">The sequence shown here is derived from an EMBL/GenBank/DDBJ whole genome shotgun (WGS) entry which is preliminary data.</text>
</comment>
<accession>A0ABV6MM50</accession>
<evidence type="ECO:0000256" key="1">
    <source>
        <dbReference type="ARBA" id="ARBA00023002"/>
    </source>
</evidence>
<organism evidence="3 4">
    <name type="scientific">Kutzneria chonburiensis</name>
    <dbReference type="NCBI Taxonomy" id="1483604"/>
    <lineage>
        <taxon>Bacteria</taxon>
        <taxon>Bacillati</taxon>
        <taxon>Actinomycetota</taxon>
        <taxon>Actinomycetes</taxon>
        <taxon>Pseudonocardiales</taxon>
        <taxon>Pseudonocardiaceae</taxon>
        <taxon>Kutzneria</taxon>
    </lineage>
</organism>
<reference evidence="3 4" key="1">
    <citation type="submission" date="2024-09" db="EMBL/GenBank/DDBJ databases">
        <authorList>
            <person name="Sun Q."/>
            <person name="Mori K."/>
        </authorList>
    </citation>
    <scope>NUCLEOTIDE SEQUENCE [LARGE SCALE GENOMIC DNA]</scope>
    <source>
        <strain evidence="3 4">TBRC 1432</strain>
    </source>
</reference>
<dbReference type="PRINTS" id="PR00420">
    <property type="entry name" value="RNGMNOXGNASE"/>
</dbReference>
<dbReference type="SUPFAM" id="SSF51905">
    <property type="entry name" value="FAD/NAD(P)-binding domain"/>
    <property type="match status" value="1"/>
</dbReference>
<dbReference type="Proteomes" id="UP001589810">
    <property type="component" value="Unassembled WGS sequence"/>
</dbReference>
<sequence length="495" mass="54510">MAAGLLGRLGHDVVLVERHPNLYNLPRAGHVDHEVVRALQLLDCTDTFLADAIACETYTMRNGKGEVLAEFPWASEGISGYPSDFMMYQPTMEDPLHSRLCDDPHVTLRRGFEITDVVPGDDFVEVYAVQPASEADEYGPARDAESIVVHGRYVIAADGGRSQTREQLGIERYDLGYSEEWLNADCRRKRPVQLELDTGQWCDPERPTTVLPLGRRHRRFEWRLLPGETAEEMSDPAVAWELLGRLGLTSEDLSIVRQHVWNFEAKIAVTWSSGRVFLAGDAAHTMPPFQGQGMCSGIRDVTNLAWKLDLVLRGVSSPALLETYQSEREPNLLAWTHLSIETGKVTSVLDADEAALRDEAFHSGNAPAMPVIPPLTGMVRTQPGAGELGLQALVRRGSVTGLFDDVIGCGFTVVSTIADPALYLSPAQLKFLADIDTRVVHVGGDVVDVEGKYAAWLDSHEWEVVVTRPDFHVFGGGSLAELPEIIDELAGHLQV</sequence>
<evidence type="ECO:0000259" key="2">
    <source>
        <dbReference type="Pfam" id="PF01494"/>
    </source>
</evidence>
<dbReference type="RefSeq" id="WP_273944364.1">
    <property type="nucleotide sequence ID" value="NZ_CP097263.1"/>
</dbReference>
<proteinExistence type="predicted"/>
<protein>
    <submittedName>
        <fullName evidence="3">Bifunctional 3-(3-hydroxy-phenyl)propionate/3-hydroxycinnamic acid hydroxylase</fullName>
        <ecNumber evidence="3">1.14.13.127</ecNumber>
    </submittedName>
</protein>
<dbReference type="PANTHER" id="PTHR43476:SF3">
    <property type="entry name" value="FAD-BINDING MONOOXYGENASE"/>
    <property type="match status" value="1"/>
</dbReference>
<name>A0ABV6MM50_9PSEU</name>
<dbReference type="Pfam" id="PF01494">
    <property type="entry name" value="FAD_binding_3"/>
    <property type="match status" value="1"/>
</dbReference>
<keyword evidence="1 3" id="KW-0560">Oxidoreductase</keyword>
<dbReference type="Gene3D" id="3.50.50.60">
    <property type="entry name" value="FAD/NAD(P)-binding domain"/>
    <property type="match status" value="1"/>
</dbReference>
<gene>
    <name evidence="3" type="ORF">ACFFH7_07730</name>
</gene>
<dbReference type="PANTHER" id="PTHR43476">
    <property type="entry name" value="3-(3-HYDROXY-PHENYL)PROPIONATE/3-HYDROXYCINNAMIC ACID HYDROXYLASE"/>
    <property type="match status" value="1"/>
</dbReference>
<dbReference type="InterPro" id="IPR036188">
    <property type="entry name" value="FAD/NAD-bd_sf"/>
</dbReference>
<dbReference type="EMBL" id="JBHLUD010000002">
    <property type="protein sequence ID" value="MFC0541369.1"/>
    <property type="molecule type" value="Genomic_DNA"/>
</dbReference>
<dbReference type="GO" id="GO:0008688">
    <property type="term" value="F:3-(3-hydroxyphenyl)propionate hydroxylase activity"/>
    <property type="evidence" value="ECO:0007669"/>
    <property type="project" value="UniProtKB-EC"/>
</dbReference>
<dbReference type="Gene3D" id="3.30.9.10">
    <property type="entry name" value="D-Amino Acid Oxidase, subunit A, domain 2"/>
    <property type="match status" value="1"/>
</dbReference>
<feature type="domain" description="FAD-binding" evidence="2">
    <location>
        <begin position="1"/>
        <end position="330"/>
    </location>
</feature>
<keyword evidence="4" id="KW-1185">Reference proteome</keyword>
<dbReference type="EC" id="1.14.13.127" evidence="3"/>
<evidence type="ECO:0000313" key="3">
    <source>
        <dbReference type="EMBL" id="MFC0541369.1"/>
    </source>
</evidence>
<dbReference type="NCBIfam" id="NF004829">
    <property type="entry name" value="PRK06183.1-3"/>
    <property type="match status" value="1"/>
</dbReference>
<evidence type="ECO:0000313" key="4">
    <source>
        <dbReference type="Proteomes" id="UP001589810"/>
    </source>
</evidence>